<dbReference type="SMART" id="SM01351">
    <property type="entry name" value="Aspzincin_M35"/>
    <property type="match status" value="1"/>
</dbReference>
<proteinExistence type="predicted"/>
<keyword evidence="4" id="KW-1185">Reference proteome</keyword>
<feature type="chain" id="PRO_5040935616" description="Lysine-specific metallo-endopeptidase domain-containing protein" evidence="1">
    <location>
        <begin position="43"/>
        <end position="241"/>
    </location>
</feature>
<dbReference type="EMBL" id="JAAEDM010000099">
    <property type="protein sequence ID" value="MBR0673943.1"/>
    <property type="molecule type" value="Genomic_DNA"/>
</dbReference>
<feature type="signal peptide" evidence="1">
    <location>
        <begin position="1"/>
        <end position="42"/>
    </location>
</feature>
<dbReference type="GO" id="GO:0004222">
    <property type="term" value="F:metalloendopeptidase activity"/>
    <property type="evidence" value="ECO:0007669"/>
    <property type="project" value="InterPro"/>
</dbReference>
<sequence>MARGIRGGLDCAVTMTRRHAAPLTARWPILAALLLCAVPALADLPTDKPPPLEPNRRVLQTALPTDKPPALERGPADIPGPVCTADHRPMLDEALAEARIRIVEALRLVSADPDHAHIRRWFGDGSRKSIRITLELTAARLETTEGLDIRCNDPPSCPGGRFAYARERDLVLGVCPPFFRARMDGTDTRWGILIHEATHIAANTRDHAYRPNGALSLAKEDGMRAVENADSYEYFIETLPR</sequence>
<reference evidence="3" key="1">
    <citation type="submission" date="2020-01" db="EMBL/GenBank/DDBJ databases">
        <authorList>
            <person name="Rat A."/>
        </authorList>
    </citation>
    <scope>NUCLEOTIDE SEQUENCE</scope>
    <source>
        <strain evidence="3">LMG 31231</strain>
    </source>
</reference>
<keyword evidence="1" id="KW-0732">Signal</keyword>
<gene>
    <name evidence="3" type="ORF">GXW76_22420</name>
</gene>
<dbReference type="SUPFAM" id="SSF55486">
    <property type="entry name" value="Metalloproteases ('zincins'), catalytic domain"/>
    <property type="match status" value="1"/>
</dbReference>
<reference evidence="3" key="2">
    <citation type="journal article" date="2021" name="Syst. Appl. Microbiol.">
        <title>Roseomonas hellenica sp. nov., isolated from roots of wild-growing Alkanna tinctoria.</title>
        <authorList>
            <person name="Rat A."/>
            <person name="Naranjo H.D."/>
            <person name="Lebbe L."/>
            <person name="Cnockaert M."/>
            <person name="Krigas N."/>
            <person name="Grigoriadou K."/>
            <person name="Maloupa E."/>
            <person name="Willems A."/>
        </authorList>
    </citation>
    <scope>NUCLEOTIDE SEQUENCE</scope>
    <source>
        <strain evidence="3">LMG 31231</strain>
    </source>
</reference>
<feature type="domain" description="Lysine-specific metallo-endopeptidase" evidence="2">
    <location>
        <begin position="106"/>
        <end position="237"/>
    </location>
</feature>
<protein>
    <recommendedName>
        <fullName evidence="2">Lysine-specific metallo-endopeptidase domain-containing protein</fullName>
    </recommendedName>
</protein>
<dbReference type="InterPro" id="IPR029463">
    <property type="entry name" value="Lys_MEP"/>
</dbReference>
<evidence type="ECO:0000313" key="4">
    <source>
        <dbReference type="Proteomes" id="UP001138751"/>
    </source>
</evidence>
<evidence type="ECO:0000256" key="1">
    <source>
        <dbReference type="SAM" id="SignalP"/>
    </source>
</evidence>
<organism evidence="3 4">
    <name type="scientific">Neoroseomonas soli</name>
    <dbReference type="NCBI Taxonomy" id="1081025"/>
    <lineage>
        <taxon>Bacteria</taxon>
        <taxon>Pseudomonadati</taxon>
        <taxon>Pseudomonadota</taxon>
        <taxon>Alphaproteobacteria</taxon>
        <taxon>Acetobacterales</taxon>
        <taxon>Acetobacteraceae</taxon>
        <taxon>Neoroseomonas</taxon>
    </lineage>
</organism>
<dbReference type="Pfam" id="PF14521">
    <property type="entry name" value="Aspzincin_M35"/>
    <property type="match status" value="1"/>
</dbReference>
<dbReference type="Proteomes" id="UP001138751">
    <property type="component" value="Unassembled WGS sequence"/>
</dbReference>
<dbReference type="RefSeq" id="WP_211864340.1">
    <property type="nucleotide sequence ID" value="NZ_JAAEDM010000099.1"/>
</dbReference>
<dbReference type="InterPro" id="IPR024079">
    <property type="entry name" value="MetalloPept_cat_dom_sf"/>
</dbReference>
<comment type="caution">
    <text evidence="3">The sequence shown here is derived from an EMBL/GenBank/DDBJ whole genome shotgun (WGS) entry which is preliminary data.</text>
</comment>
<dbReference type="Gene3D" id="3.40.390.10">
    <property type="entry name" value="Collagenase (Catalytic Domain)"/>
    <property type="match status" value="1"/>
</dbReference>
<accession>A0A9X9X3G4</accession>
<dbReference type="AlphaFoldDB" id="A0A9X9X3G4"/>
<name>A0A9X9X3G4_9PROT</name>
<evidence type="ECO:0000259" key="2">
    <source>
        <dbReference type="SMART" id="SM01351"/>
    </source>
</evidence>
<evidence type="ECO:0000313" key="3">
    <source>
        <dbReference type="EMBL" id="MBR0673943.1"/>
    </source>
</evidence>